<dbReference type="Proteomes" id="UP001596013">
    <property type="component" value="Unassembled WGS sequence"/>
</dbReference>
<accession>A0ABW0JIS1</accession>
<comment type="caution">
    <text evidence="2">The sequence shown here is derived from an EMBL/GenBank/DDBJ whole genome shotgun (WGS) entry which is preliminary data.</text>
</comment>
<keyword evidence="1" id="KW-0732">Signal</keyword>
<sequence length="238" mass="25715">MKSFWMLLMLTVMQPIASFPAAASKLSPQQHTLMANVFLSEVHEYLVGGRGYDYYRPLLALSVRDIDLARAYKADAAAADVHYRNKVAIVAGKLMAIEKQPSSSCAVAKFRGVQASLCGSQMALVQEKSDAVLLACAVHAGAKDGLVWLSDCDDPDITLGRLAKDRADQVEANPMFEPNSKWIALVNLLPAFLPAKTSCMDKISTACMDDLGMAVANWNVSASSKDPAAQRAMSMFGH</sequence>
<keyword evidence="3" id="KW-1185">Reference proteome</keyword>
<protein>
    <submittedName>
        <fullName evidence="2">Uncharacterized protein</fullName>
    </submittedName>
</protein>
<evidence type="ECO:0000313" key="2">
    <source>
        <dbReference type="EMBL" id="MFC5435865.1"/>
    </source>
</evidence>
<gene>
    <name evidence="2" type="ORF">ACFPME_04805</name>
</gene>
<evidence type="ECO:0000313" key="3">
    <source>
        <dbReference type="Proteomes" id="UP001596013"/>
    </source>
</evidence>
<evidence type="ECO:0000256" key="1">
    <source>
        <dbReference type="SAM" id="SignalP"/>
    </source>
</evidence>
<name>A0ABW0JIS1_9GAMM</name>
<proteinExistence type="predicted"/>
<dbReference type="RefSeq" id="WP_377302570.1">
    <property type="nucleotide sequence ID" value="NZ_JBHSMK010000002.1"/>
</dbReference>
<feature type="signal peptide" evidence="1">
    <location>
        <begin position="1"/>
        <end position="17"/>
    </location>
</feature>
<reference evidence="3" key="1">
    <citation type="journal article" date="2019" name="Int. J. Syst. Evol. Microbiol.">
        <title>The Global Catalogue of Microorganisms (GCM) 10K type strain sequencing project: providing services to taxonomists for standard genome sequencing and annotation.</title>
        <authorList>
            <consortium name="The Broad Institute Genomics Platform"/>
            <consortium name="The Broad Institute Genome Sequencing Center for Infectious Disease"/>
            <person name="Wu L."/>
            <person name="Ma J."/>
        </authorList>
    </citation>
    <scope>NUCLEOTIDE SEQUENCE [LARGE SCALE GENOMIC DNA]</scope>
    <source>
        <strain evidence="3">JCM 17130</strain>
    </source>
</reference>
<dbReference type="EMBL" id="JBHSMK010000002">
    <property type="protein sequence ID" value="MFC5435865.1"/>
    <property type="molecule type" value="Genomic_DNA"/>
</dbReference>
<feature type="chain" id="PRO_5046288949" evidence="1">
    <location>
        <begin position="18"/>
        <end position="238"/>
    </location>
</feature>
<organism evidence="2 3">
    <name type="scientific">Rhodanobacter umsongensis</name>
    <dbReference type="NCBI Taxonomy" id="633153"/>
    <lineage>
        <taxon>Bacteria</taxon>
        <taxon>Pseudomonadati</taxon>
        <taxon>Pseudomonadota</taxon>
        <taxon>Gammaproteobacteria</taxon>
        <taxon>Lysobacterales</taxon>
        <taxon>Rhodanobacteraceae</taxon>
        <taxon>Rhodanobacter</taxon>
    </lineage>
</organism>